<evidence type="ECO:0000313" key="1">
    <source>
        <dbReference type="EMBL" id="MCB6962015.1"/>
    </source>
</evidence>
<evidence type="ECO:0000313" key="2">
    <source>
        <dbReference type="Proteomes" id="UP001197741"/>
    </source>
</evidence>
<comment type="caution">
    <text evidence="1">The sequence shown here is derived from an EMBL/GenBank/DDBJ whole genome shotgun (WGS) entry which is preliminary data.</text>
</comment>
<dbReference type="RefSeq" id="WP_306783397.1">
    <property type="nucleotide sequence ID" value="NZ_JAJCJQ010000030.1"/>
</dbReference>
<gene>
    <name evidence="1" type="ORF">LIZ82_14130</name>
</gene>
<organism evidence="1 2">
    <name type="scientific">Agathobacter rectalis</name>
    <dbReference type="NCBI Taxonomy" id="39491"/>
    <lineage>
        <taxon>Bacteria</taxon>
        <taxon>Bacillati</taxon>
        <taxon>Bacillota</taxon>
        <taxon>Clostridia</taxon>
        <taxon>Lachnospirales</taxon>
        <taxon>Lachnospiraceae</taxon>
        <taxon>Agathobacter</taxon>
    </lineage>
</organism>
<protein>
    <recommendedName>
        <fullName evidence="3">GIY-YIG domain-containing protein</fullName>
    </recommendedName>
</protein>
<accession>A0AAW4UTT3</accession>
<proteinExistence type="predicted"/>
<dbReference type="AlphaFoldDB" id="A0AAW4UTT3"/>
<dbReference type="EMBL" id="JAJCJQ010000030">
    <property type="protein sequence ID" value="MCB6962015.1"/>
    <property type="molecule type" value="Genomic_DNA"/>
</dbReference>
<dbReference type="InterPro" id="IPR035901">
    <property type="entry name" value="GIY-YIG_endonuc_sf"/>
</dbReference>
<evidence type="ECO:0008006" key="3">
    <source>
        <dbReference type="Google" id="ProtNLM"/>
    </source>
</evidence>
<name>A0AAW4UTT3_9FIRM</name>
<dbReference type="Gene3D" id="3.40.1440.10">
    <property type="entry name" value="GIY-YIG endonuclease"/>
    <property type="match status" value="1"/>
</dbReference>
<sequence>MDNKNLTLKWIDTLGNNKIVFERGIIDCTKNRGIYGIFIIDNKQQTEYCAYVGRTVNIYKRFLKGDDAHFVKLRKGLLQNDKVIEALNDKHKRIEVRVIEQIMFNYENYYKDIQFMASRECYYIDHYQALGQCLQQCPDGSNIRRDVWENEKMLSSKA</sequence>
<dbReference type="Proteomes" id="UP001197741">
    <property type="component" value="Unassembled WGS sequence"/>
</dbReference>
<reference evidence="1" key="1">
    <citation type="submission" date="2021-10" db="EMBL/GenBank/DDBJ databases">
        <title>Collection of gut derived symbiotic bacterial strains cultured from healthy donors.</title>
        <authorList>
            <person name="Lin H."/>
            <person name="Littmann E."/>
            <person name="Kohout C."/>
            <person name="Pamer E.G."/>
        </authorList>
    </citation>
    <scope>NUCLEOTIDE SEQUENCE</scope>
    <source>
        <strain evidence="1">DFI.7.28A</strain>
    </source>
</reference>